<proteinExistence type="predicted"/>
<dbReference type="PANTHER" id="PTHR10443">
    <property type="entry name" value="MICROSOMAL DIPEPTIDASE"/>
    <property type="match status" value="1"/>
</dbReference>
<keyword evidence="1" id="KW-0224">Dipeptidase</keyword>
<accession>A0ABU8BY28</accession>
<gene>
    <name evidence="1" type="ORF">V6590_15755</name>
</gene>
<dbReference type="SUPFAM" id="SSF51556">
    <property type="entry name" value="Metallo-dependent hydrolases"/>
    <property type="match status" value="1"/>
</dbReference>
<dbReference type="RefSeq" id="WP_335424641.1">
    <property type="nucleotide sequence ID" value="NZ_JBALHR010000011.1"/>
</dbReference>
<organism evidence="1 2">
    <name type="scientific">Gemmobacter denitrificans</name>
    <dbReference type="NCBI Taxonomy" id="3123040"/>
    <lineage>
        <taxon>Bacteria</taxon>
        <taxon>Pseudomonadati</taxon>
        <taxon>Pseudomonadota</taxon>
        <taxon>Alphaproteobacteria</taxon>
        <taxon>Rhodobacterales</taxon>
        <taxon>Paracoccaceae</taxon>
        <taxon>Gemmobacter</taxon>
    </lineage>
</organism>
<keyword evidence="1" id="KW-0645">Protease</keyword>
<dbReference type="Gene3D" id="3.20.20.140">
    <property type="entry name" value="Metal-dependent hydrolases"/>
    <property type="match status" value="1"/>
</dbReference>
<reference evidence="1" key="1">
    <citation type="submission" date="2024-02" db="EMBL/GenBank/DDBJ databases">
        <title>Genome sequences of strain Gemmobacter sp. JM10B15.</title>
        <authorList>
            <person name="Zhang M."/>
        </authorList>
    </citation>
    <scope>NUCLEOTIDE SEQUENCE</scope>
    <source>
        <strain evidence="1">JM10B15</strain>
    </source>
</reference>
<dbReference type="PANTHER" id="PTHR10443:SF12">
    <property type="entry name" value="DIPEPTIDASE"/>
    <property type="match status" value="1"/>
</dbReference>
<protein>
    <submittedName>
        <fullName evidence="1">Dipeptidase</fullName>
        <ecNumber evidence="1">3.4.13.19</ecNumber>
    </submittedName>
</protein>
<sequence length="346" mass="36802">MTKTLILDGHNDLLSRLWAMNDRGGDSFFAGRAGDISLENCRAGGMAGGFFAIWVPGEVADAPDPMARYRAFPAISVEKAHRVTMEQASILIRMAAARPDAIRLCRTVAEIEAARQVGAFAAILHLEGCEGIGESLDELQVLHAAGLRSLGPVWSRSNIFGHGVPFDCPASPDTGPGLTDAGKRLVVECDRLGVLVDLAHLNEAGFWDVAACSHKPLVSTHSAAHAICPSTRNLTDRQLDAMAERGGLVGLNFGVGFLRPDGIKNPDCPVEVMIRHLDHLMLHLGEGGVALGSDFDGTMIPGWMGSAAGLPLLVAGMERAGYGPDLIARLCWGNWLNLLSRVFTPG</sequence>
<name>A0ABU8BY28_9RHOB</name>
<dbReference type="InterPro" id="IPR008257">
    <property type="entry name" value="Pept_M19"/>
</dbReference>
<dbReference type="Pfam" id="PF01244">
    <property type="entry name" value="Peptidase_M19"/>
    <property type="match status" value="1"/>
</dbReference>
<dbReference type="Proteomes" id="UP001431963">
    <property type="component" value="Unassembled WGS sequence"/>
</dbReference>
<dbReference type="PROSITE" id="PS51365">
    <property type="entry name" value="RENAL_DIPEPTIDASE_2"/>
    <property type="match status" value="1"/>
</dbReference>
<comment type="caution">
    <text evidence="1">The sequence shown here is derived from an EMBL/GenBank/DDBJ whole genome shotgun (WGS) entry which is preliminary data.</text>
</comment>
<dbReference type="GO" id="GO:0016805">
    <property type="term" value="F:dipeptidase activity"/>
    <property type="evidence" value="ECO:0007669"/>
    <property type="project" value="UniProtKB-KW"/>
</dbReference>
<evidence type="ECO:0000313" key="1">
    <source>
        <dbReference type="EMBL" id="MEH7829609.1"/>
    </source>
</evidence>
<keyword evidence="1" id="KW-0378">Hydrolase</keyword>
<dbReference type="CDD" id="cd01301">
    <property type="entry name" value="rDP_like"/>
    <property type="match status" value="1"/>
</dbReference>
<dbReference type="EMBL" id="JBALHR010000011">
    <property type="protein sequence ID" value="MEH7829609.1"/>
    <property type="molecule type" value="Genomic_DNA"/>
</dbReference>
<keyword evidence="2" id="KW-1185">Reference proteome</keyword>
<dbReference type="EC" id="3.4.13.19" evidence="1"/>
<dbReference type="InterPro" id="IPR032466">
    <property type="entry name" value="Metal_Hydrolase"/>
</dbReference>
<evidence type="ECO:0000313" key="2">
    <source>
        <dbReference type="Proteomes" id="UP001431963"/>
    </source>
</evidence>